<feature type="transmembrane region" description="Helical" evidence="1">
    <location>
        <begin position="101"/>
        <end position="126"/>
    </location>
</feature>
<keyword evidence="3" id="KW-1185">Reference proteome</keyword>
<evidence type="ECO:0000256" key="1">
    <source>
        <dbReference type="SAM" id="Phobius"/>
    </source>
</evidence>
<sequence>MSTAIRALAFDPDIARTPAPLPVRRLVLVPGPPVRREDAELELAFATVPRHREPERVEAGHLPGVCSARREDALALYRRGPAPAGPVRGAHPARRVERAKIGLAGLALAALLTALAVVLLGSLALARGGGIADGAGVAVTDSAGYAPAVPGFSPAGPAR</sequence>
<name>A0ABW6PQ25_9NOCA</name>
<evidence type="ECO:0000313" key="2">
    <source>
        <dbReference type="EMBL" id="MFF0544524.1"/>
    </source>
</evidence>
<evidence type="ECO:0000313" key="3">
    <source>
        <dbReference type="Proteomes" id="UP001601444"/>
    </source>
</evidence>
<comment type="caution">
    <text evidence="2">The sequence shown here is derived from an EMBL/GenBank/DDBJ whole genome shotgun (WGS) entry which is preliminary data.</text>
</comment>
<accession>A0ABW6PQ25</accession>
<proteinExistence type="predicted"/>
<reference evidence="2 3" key="1">
    <citation type="submission" date="2024-10" db="EMBL/GenBank/DDBJ databases">
        <title>The Natural Products Discovery Center: Release of the First 8490 Sequenced Strains for Exploring Actinobacteria Biosynthetic Diversity.</title>
        <authorList>
            <person name="Kalkreuter E."/>
            <person name="Kautsar S.A."/>
            <person name="Yang D."/>
            <person name="Bader C.D."/>
            <person name="Teijaro C.N."/>
            <person name="Fluegel L."/>
            <person name="Davis C.M."/>
            <person name="Simpson J.R."/>
            <person name="Lauterbach L."/>
            <person name="Steele A.D."/>
            <person name="Gui C."/>
            <person name="Meng S."/>
            <person name="Li G."/>
            <person name="Viehrig K."/>
            <person name="Ye F."/>
            <person name="Su P."/>
            <person name="Kiefer A.F."/>
            <person name="Nichols A."/>
            <person name="Cepeda A.J."/>
            <person name="Yan W."/>
            <person name="Fan B."/>
            <person name="Jiang Y."/>
            <person name="Adhikari A."/>
            <person name="Zheng C.-J."/>
            <person name="Schuster L."/>
            <person name="Cowan T.M."/>
            <person name="Smanski M.J."/>
            <person name="Chevrette M.G."/>
            <person name="De Carvalho L.P.S."/>
            <person name="Shen B."/>
        </authorList>
    </citation>
    <scope>NUCLEOTIDE SEQUENCE [LARGE SCALE GENOMIC DNA]</scope>
    <source>
        <strain evidence="2 3">NPDC004045</strain>
    </source>
</reference>
<dbReference type="RefSeq" id="WP_387701058.1">
    <property type="nucleotide sequence ID" value="NZ_JBIAMX010000009.1"/>
</dbReference>
<keyword evidence="1" id="KW-0472">Membrane</keyword>
<keyword evidence="1" id="KW-0812">Transmembrane</keyword>
<dbReference type="Proteomes" id="UP001601444">
    <property type="component" value="Unassembled WGS sequence"/>
</dbReference>
<dbReference type="EMBL" id="JBIAMX010000009">
    <property type="protein sequence ID" value="MFF0544524.1"/>
    <property type="molecule type" value="Genomic_DNA"/>
</dbReference>
<gene>
    <name evidence="2" type="ORF">ACFYTF_16970</name>
</gene>
<keyword evidence="1" id="KW-1133">Transmembrane helix</keyword>
<organism evidence="2 3">
    <name type="scientific">Nocardia thailandica</name>
    <dbReference type="NCBI Taxonomy" id="257275"/>
    <lineage>
        <taxon>Bacteria</taxon>
        <taxon>Bacillati</taxon>
        <taxon>Actinomycetota</taxon>
        <taxon>Actinomycetes</taxon>
        <taxon>Mycobacteriales</taxon>
        <taxon>Nocardiaceae</taxon>
        <taxon>Nocardia</taxon>
    </lineage>
</organism>
<protein>
    <submittedName>
        <fullName evidence="2">Uncharacterized protein</fullName>
    </submittedName>
</protein>